<dbReference type="SUPFAM" id="SSF47413">
    <property type="entry name" value="lambda repressor-like DNA-binding domains"/>
    <property type="match status" value="1"/>
</dbReference>
<evidence type="ECO:0000256" key="3">
    <source>
        <dbReference type="ARBA" id="ARBA00023163"/>
    </source>
</evidence>
<accession>A0A9W5YDS8</accession>
<dbReference type="Pfam" id="PF13377">
    <property type="entry name" value="Peripla_BP_3"/>
    <property type="match status" value="1"/>
</dbReference>
<evidence type="ECO:0000259" key="4">
    <source>
        <dbReference type="PROSITE" id="PS50932"/>
    </source>
</evidence>
<evidence type="ECO:0000256" key="2">
    <source>
        <dbReference type="ARBA" id="ARBA00023125"/>
    </source>
</evidence>
<dbReference type="Pfam" id="PF00356">
    <property type="entry name" value="LacI"/>
    <property type="match status" value="1"/>
</dbReference>
<dbReference type="GO" id="GO:0000976">
    <property type="term" value="F:transcription cis-regulatory region binding"/>
    <property type="evidence" value="ECO:0007669"/>
    <property type="project" value="TreeGrafter"/>
</dbReference>
<dbReference type="AlphaFoldDB" id="A0A9W5YDS8"/>
<organism evidence="6 7">
    <name type="scientific">Vallitalea longa</name>
    <dbReference type="NCBI Taxonomy" id="2936439"/>
    <lineage>
        <taxon>Bacteria</taxon>
        <taxon>Bacillati</taxon>
        <taxon>Bacillota</taxon>
        <taxon>Clostridia</taxon>
        <taxon>Lachnospirales</taxon>
        <taxon>Vallitaleaceae</taxon>
        <taxon>Vallitalea</taxon>
    </lineage>
</organism>
<dbReference type="EMBL" id="BRLB01000015">
    <property type="protein sequence ID" value="GKX31199.1"/>
    <property type="molecule type" value="Genomic_DNA"/>
</dbReference>
<sequence>MLRGEIMNTIQDVAHEAGVSVATVSRVINNNDNVSTNTKNKVLKAINKLEYTPNLLGRNLRKKRTYKVLVLVPTLSNEFYSEIVRGVEDVASKDNYYVMVCSTHSNKETEKAYLNMFYNQLIDGIIFTAPEMSGEEMMDIANKYPVIQCSEYIRDSEVSWVSINNYQASYDAIKYLIDIGHKDIAIIGSENGFVSSIKRQQGYMKALQHNNIKINNDYIIQTNYEYEDGINGCIKLMNLEKPPTAIFCGSDAIAVGVIRQLTKQGIQVGEEISVIGFDDTNFAAYYNPPITTISQPRYEMGKIAMELLLRKINNIKCKNEYIILDHKLTIRESTITE</sequence>
<dbReference type="SUPFAM" id="SSF53822">
    <property type="entry name" value="Periplasmic binding protein-like I"/>
    <property type="match status" value="1"/>
</dbReference>
<reference evidence="6" key="1">
    <citation type="submission" date="2022-06" db="EMBL/GenBank/DDBJ databases">
        <title>Vallitalea longa sp. nov., an anaerobic bacterium isolated from marine sediment.</title>
        <authorList>
            <person name="Hirano S."/>
            <person name="Terahara T."/>
            <person name="Mori K."/>
            <person name="Hamada M."/>
            <person name="Matsumoto R."/>
            <person name="Kobayashi T."/>
        </authorList>
    </citation>
    <scope>NUCLEOTIDE SEQUENCE</scope>
    <source>
        <strain evidence="6">SH18-1</strain>
    </source>
</reference>
<dbReference type="InterPro" id="IPR000843">
    <property type="entry name" value="HTH_LacI"/>
</dbReference>
<keyword evidence="2 6" id="KW-0238">DNA-binding</keyword>
<dbReference type="InterPro" id="IPR046335">
    <property type="entry name" value="LacI/GalR-like_sensor"/>
</dbReference>
<comment type="caution">
    <text evidence="6">The sequence shown here is derived from an EMBL/GenBank/DDBJ whole genome shotgun (WGS) entry which is preliminary data.</text>
</comment>
<dbReference type="PANTHER" id="PTHR30146">
    <property type="entry name" value="LACI-RELATED TRANSCRIPTIONAL REPRESSOR"/>
    <property type="match status" value="1"/>
</dbReference>
<feature type="domain" description="HTH cro/C1-type" evidence="5">
    <location>
        <begin position="9"/>
        <end position="56"/>
    </location>
</feature>
<feature type="domain" description="HTH lacI-type" evidence="4">
    <location>
        <begin position="9"/>
        <end position="62"/>
    </location>
</feature>
<keyword evidence="1" id="KW-0805">Transcription regulation</keyword>
<keyword evidence="7" id="KW-1185">Reference proteome</keyword>
<dbReference type="PROSITE" id="PS00356">
    <property type="entry name" value="HTH_LACI_1"/>
    <property type="match status" value="1"/>
</dbReference>
<dbReference type="InterPro" id="IPR028082">
    <property type="entry name" value="Peripla_BP_I"/>
</dbReference>
<evidence type="ECO:0000313" key="7">
    <source>
        <dbReference type="Proteomes" id="UP001144256"/>
    </source>
</evidence>
<keyword evidence="3" id="KW-0804">Transcription</keyword>
<dbReference type="GO" id="GO:0003700">
    <property type="term" value="F:DNA-binding transcription factor activity"/>
    <property type="evidence" value="ECO:0007669"/>
    <property type="project" value="TreeGrafter"/>
</dbReference>
<dbReference type="PROSITE" id="PS50943">
    <property type="entry name" value="HTH_CROC1"/>
    <property type="match status" value="1"/>
</dbReference>
<gene>
    <name evidence="6" type="primary">cytR_2</name>
    <name evidence="6" type="ORF">SH1V18_36790</name>
</gene>
<protein>
    <submittedName>
        <fullName evidence="6">DNA-binding transcriptional regulator CytR</fullName>
    </submittedName>
</protein>
<name>A0A9W5YDS8_9FIRM</name>
<dbReference type="PROSITE" id="PS50932">
    <property type="entry name" value="HTH_LACI_2"/>
    <property type="match status" value="1"/>
</dbReference>
<dbReference type="Proteomes" id="UP001144256">
    <property type="component" value="Unassembled WGS sequence"/>
</dbReference>
<evidence type="ECO:0000313" key="6">
    <source>
        <dbReference type="EMBL" id="GKX31199.1"/>
    </source>
</evidence>
<dbReference type="PRINTS" id="PR00036">
    <property type="entry name" value="HTHLACI"/>
</dbReference>
<dbReference type="Gene3D" id="3.40.50.2300">
    <property type="match status" value="2"/>
</dbReference>
<evidence type="ECO:0000256" key="1">
    <source>
        <dbReference type="ARBA" id="ARBA00023015"/>
    </source>
</evidence>
<dbReference type="SMART" id="SM00354">
    <property type="entry name" value="HTH_LACI"/>
    <property type="match status" value="1"/>
</dbReference>
<dbReference type="PANTHER" id="PTHR30146:SF109">
    <property type="entry name" value="HTH-TYPE TRANSCRIPTIONAL REGULATOR GALS"/>
    <property type="match status" value="1"/>
</dbReference>
<dbReference type="Gene3D" id="1.10.260.40">
    <property type="entry name" value="lambda repressor-like DNA-binding domains"/>
    <property type="match status" value="1"/>
</dbReference>
<dbReference type="CDD" id="cd06284">
    <property type="entry name" value="PBP1_LacI-like"/>
    <property type="match status" value="1"/>
</dbReference>
<dbReference type="CDD" id="cd01392">
    <property type="entry name" value="HTH_LacI"/>
    <property type="match status" value="1"/>
</dbReference>
<dbReference type="InterPro" id="IPR010982">
    <property type="entry name" value="Lambda_DNA-bd_dom_sf"/>
</dbReference>
<dbReference type="InterPro" id="IPR001387">
    <property type="entry name" value="Cro/C1-type_HTH"/>
</dbReference>
<evidence type="ECO:0000259" key="5">
    <source>
        <dbReference type="PROSITE" id="PS50943"/>
    </source>
</evidence>
<proteinExistence type="predicted"/>